<organism evidence="3">
    <name type="scientific">Dichomitus squalens</name>
    <dbReference type="NCBI Taxonomy" id="114155"/>
    <lineage>
        <taxon>Eukaryota</taxon>
        <taxon>Fungi</taxon>
        <taxon>Dikarya</taxon>
        <taxon>Basidiomycota</taxon>
        <taxon>Agaricomycotina</taxon>
        <taxon>Agaricomycetes</taxon>
        <taxon>Polyporales</taxon>
        <taxon>Polyporaceae</taxon>
        <taxon>Dichomitus</taxon>
    </lineage>
</organism>
<dbReference type="GO" id="GO:0016491">
    <property type="term" value="F:oxidoreductase activity"/>
    <property type="evidence" value="ECO:0007669"/>
    <property type="project" value="UniProtKB-KW"/>
</dbReference>
<dbReference type="GO" id="GO:0005737">
    <property type="term" value="C:cytoplasm"/>
    <property type="evidence" value="ECO:0007669"/>
    <property type="project" value="TreeGrafter"/>
</dbReference>
<keyword evidence="1" id="KW-0560">Oxidoreductase</keyword>
<dbReference type="PANTHER" id="PTHR43625:SF78">
    <property type="entry name" value="PYRIDOXAL REDUCTASE-RELATED"/>
    <property type="match status" value="1"/>
</dbReference>
<sequence length="345" mass="37753">MSVKTVKLGGTASGITVGKVAHGLMTLTSQDPNVPTDEEAAFAAIKAGIDVLPPGVKMFLNSAEFYAAGFTTENLELLSRFYEKYPEYVEKTFLSVKGGMKANTLTPDSSAENLRRSVDACVAALRGTKKIDLFETARVDPNVPLEQALKTLVQLKEEGKFDHLGMSECRAETLRKANSIHPITAVEIEISLWSYEEETRKVIATAEELGISVIAYSPLGRGLLTGTITSSTDLPEHDMRRRFDRFQEENLKHNLGILEEIKPIAAKKQIALPQLALAWVASLGPHVIPLPGSGKPKRVVENILSGDIELTQEEQDQIADILSKHEVKGDRYIGGPAGHFLHLWG</sequence>
<evidence type="ECO:0000259" key="2">
    <source>
        <dbReference type="Pfam" id="PF00248"/>
    </source>
</evidence>
<evidence type="ECO:0000256" key="1">
    <source>
        <dbReference type="ARBA" id="ARBA00023002"/>
    </source>
</evidence>
<name>A0A4Q9N964_9APHY</name>
<dbReference type="InterPro" id="IPR050791">
    <property type="entry name" value="Aldo-Keto_reductase"/>
</dbReference>
<dbReference type="AlphaFoldDB" id="A0A4Q9N964"/>
<dbReference type="InterPro" id="IPR023210">
    <property type="entry name" value="NADP_OxRdtase_dom"/>
</dbReference>
<dbReference type="Gene3D" id="3.20.20.100">
    <property type="entry name" value="NADP-dependent oxidoreductase domain"/>
    <property type="match status" value="1"/>
</dbReference>
<dbReference type="CDD" id="cd19077">
    <property type="entry name" value="AKR_AKR8A1-2"/>
    <property type="match status" value="1"/>
</dbReference>
<dbReference type="PANTHER" id="PTHR43625">
    <property type="entry name" value="AFLATOXIN B1 ALDEHYDE REDUCTASE"/>
    <property type="match status" value="1"/>
</dbReference>
<dbReference type="SUPFAM" id="SSF51430">
    <property type="entry name" value="NAD(P)-linked oxidoreductase"/>
    <property type="match status" value="1"/>
</dbReference>
<feature type="domain" description="NADP-dependent oxidoreductase" evidence="2">
    <location>
        <begin position="20"/>
        <end position="321"/>
    </location>
</feature>
<dbReference type="Pfam" id="PF00248">
    <property type="entry name" value="Aldo_ket_red"/>
    <property type="match status" value="1"/>
</dbReference>
<reference evidence="3" key="1">
    <citation type="submission" date="2019-01" db="EMBL/GenBank/DDBJ databases">
        <title>Draft genome sequences of three monokaryotic isolates of the white-rot basidiomycete fungus Dichomitus squalens.</title>
        <authorList>
            <consortium name="DOE Joint Genome Institute"/>
            <person name="Lopez S.C."/>
            <person name="Andreopoulos B."/>
            <person name="Pangilinan J."/>
            <person name="Lipzen A."/>
            <person name="Riley R."/>
            <person name="Ahrendt S."/>
            <person name="Ng V."/>
            <person name="Barry K."/>
            <person name="Daum C."/>
            <person name="Grigoriev I.V."/>
            <person name="Hilden K.S."/>
            <person name="Makela M.R."/>
            <person name="de Vries R.P."/>
        </authorList>
    </citation>
    <scope>NUCLEOTIDE SEQUENCE [LARGE SCALE GENOMIC DNA]</scope>
    <source>
        <strain evidence="3">OM18370.1</strain>
    </source>
</reference>
<protein>
    <submittedName>
        <fullName evidence="3">Aldo/keto reductase</fullName>
    </submittedName>
</protein>
<dbReference type="InterPro" id="IPR036812">
    <property type="entry name" value="NAD(P)_OxRdtase_dom_sf"/>
</dbReference>
<gene>
    <name evidence="3" type="ORF">BD311DRAFT_17791</name>
</gene>
<proteinExistence type="predicted"/>
<dbReference type="Proteomes" id="UP000292957">
    <property type="component" value="Unassembled WGS sequence"/>
</dbReference>
<dbReference type="EMBL" id="ML143386">
    <property type="protein sequence ID" value="TBU35841.1"/>
    <property type="molecule type" value="Genomic_DNA"/>
</dbReference>
<evidence type="ECO:0000313" key="3">
    <source>
        <dbReference type="EMBL" id="TBU35841.1"/>
    </source>
</evidence>
<accession>A0A4Q9N964</accession>
<dbReference type="OrthoDB" id="37537at2759"/>